<name>A0A8W8HUG7_MAGGI</name>
<dbReference type="OrthoDB" id="2337140at2759"/>
<dbReference type="PANTHER" id="PTHR16155:SF19">
    <property type="entry name" value="DED DOMAIN-CONTAINING PROTEIN"/>
    <property type="match status" value="1"/>
</dbReference>
<protein>
    <recommendedName>
        <fullName evidence="2">DZIP3-like HEPN domain-containing protein</fullName>
    </recommendedName>
</protein>
<dbReference type="Proteomes" id="UP000005408">
    <property type="component" value="Unassembled WGS sequence"/>
</dbReference>
<dbReference type="GO" id="GO:0005737">
    <property type="term" value="C:cytoplasm"/>
    <property type="evidence" value="ECO:0007669"/>
    <property type="project" value="TreeGrafter"/>
</dbReference>
<sequence length="1651" mass="191787">MDSNVVSCQLTTPKKVNFARLSRLVIDLFAKIMRDILLSQYPNPQDLQKKIKDINLQQKFKIDMNRILNGDGYEKCDVSLLYTLIRYTCQINPPTVTPRREMTWGGFRIPSRECTELGDELERIRIIRNRIFGHIHNTEVEDNDSQKYFGISLGICQRLNWKFGTKDYVKELKTIETCQMEPDSLAPLTEKVKENIEMNEELRDFVKIQTDKMIAGMNELRLEIKELKGSKSKALFQRDIQGNIISLSTNALDLIRKLQTESENQDSRTLINEVITDICKSRSELSLQELGTRIKGLLCSPFKKFVGMKLLDYLKQNTDTFTVHRTKADQWVVVLIGNSVPVQVRKHEEIPGHQNPTSNRISEDARCIGTAKKRTKNISLANKDAGMDYETIYEREVISSNRFSESDFKTIDKPLKMDFCTTRSNRNEKKEVSRKLFYSESVKPKYDKDFKQIDRRGQIGNNSNQNLLTDDSVTQSLFEFLEKVHKFERSSESFALVVGKTQIVPNIDSLALIPWFCVFDFDRDSREKGLMSVLEGHNNTIHPCTLRDRPQFSFSYTYWCMLLGDSQVPDTLIDCNAKAWHNKMKDNLEDHLKALKDYISNNTVLKVVILCPEESEDIKFISNFITEFQSILISEVFVLYPNTLEESTASAHFDVDFKFQVPSDALFSYLKTNLREIKPRKQAKYLLPTFNGSNDPAIDEFTASHLRENFNILYLRGTEDCSYDVFDIKEEGRNFLRGGTLRWFVYYDEIFDVKRDQMGTILYEIKNWYIKRSKSTLLEVFHPPGAGGTTLSQRILWELHEKVPCLQLKSNIQSAISDIVTQIKSLFEKTQLPILVLVDGRDATEVKNIYRQLRLQSVTVIVLHVQRVRKERTSSCLIRGKYHIEGLVSTREAKQFCLKYFDFCNSDEKKESLQTISDDVSRGGLHQVYEFGLTTFADEYKGIKSYVSGYLQLQPGCELDASQKVLGFLSLVYFYGQMSVPCKLFSKLLERDDGITFKDLPFEVRQLAVKSNNHQHQEFIRICHHTIAKEILEQILTKNVMVGPDTSSQNLSQEACRNLVEFGIEFINEMGKICCKNGRWSKNAIHEILSKTFIHRDTQDVEEYSSQRKKFSRFFTDVEKESSKHDRIQIMGNLVSCCPNNPNFHAHLGRMHTLYYPEEKIEISERHFKNAVSICEKEFNRTSKEGKGLFEEQFYSSSISHMYGMHFYYRLSKIIKDSEEAYFKSDIEKVLNLAQNACLNFERARENSFPGIGQSYGLMSEIMTRTDVCSYINKNLGMDLSEFIESPMSPMVAFVRESMVKICELIIQCYSTIDSDEIPQSMPHYTQIYKKLFHGQEINQLCFFGRPPADCTDRRHLVTQIKLKYGEEKYDILSLNNRTPCKDIREIVIHLEENFKDLEKRKRAEIRAWQIESDFRDWLNAIRLKQYDEKIRLERVLIRLRQWNEHVQTPMSTFYKFVLYATMAIMYKDKNYSLEAKKMIEEVKNLKSHFSKPYKPREWLGNHSGVKCLIPNSFINSKSNTGVDEIEVVDDLDVLPKFLKGTISGRNTRPHCGTIFIDVCDHMQFDVFFVPVRTKEKLVGPTYSNQRVEFIMGFTVSHGFIAYNVKRLETVKCDNCPRTVEFVTNQNIAECKCGSKVEKLKADNLFYPNVC</sequence>
<proteinExistence type="predicted"/>
<organism evidence="3 4">
    <name type="scientific">Magallana gigas</name>
    <name type="common">Pacific oyster</name>
    <name type="synonym">Crassostrea gigas</name>
    <dbReference type="NCBI Taxonomy" id="29159"/>
    <lineage>
        <taxon>Eukaryota</taxon>
        <taxon>Metazoa</taxon>
        <taxon>Spiralia</taxon>
        <taxon>Lophotrochozoa</taxon>
        <taxon>Mollusca</taxon>
        <taxon>Bivalvia</taxon>
        <taxon>Autobranchia</taxon>
        <taxon>Pteriomorphia</taxon>
        <taxon>Ostreida</taxon>
        <taxon>Ostreoidea</taxon>
        <taxon>Ostreidae</taxon>
        <taxon>Magallana</taxon>
    </lineage>
</organism>
<feature type="domain" description="DZIP3-like HEPN" evidence="2">
    <location>
        <begin position="72"/>
        <end position="183"/>
    </location>
</feature>
<accession>A0A8W8HUG7</accession>
<keyword evidence="4" id="KW-1185">Reference proteome</keyword>
<keyword evidence="1" id="KW-0175">Coiled coil</keyword>
<dbReference type="EnsemblMetazoa" id="G1101.1">
    <property type="protein sequence ID" value="G1101.1:cds"/>
    <property type="gene ID" value="G1101"/>
</dbReference>
<evidence type="ECO:0000259" key="2">
    <source>
        <dbReference type="Pfam" id="PF18738"/>
    </source>
</evidence>
<dbReference type="InterPro" id="IPR041249">
    <property type="entry name" value="HEPN_DZIP3"/>
</dbReference>
<evidence type="ECO:0000313" key="4">
    <source>
        <dbReference type="Proteomes" id="UP000005408"/>
    </source>
</evidence>
<dbReference type="Pfam" id="PF18738">
    <property type="entry name" value="HEPN_DZIP3"/>
    <property type="match status" value="1"/>
</dbReference>
<dbReference type="PANTHER" id="PTHR16155">
    <property type="entry name" value="DED DOMAIN-CONTAINING PROTEIN"/>
    <property type="match status" value="1"/>
</dbReference>
<feature type="coiled-coil region" evidence="1">
    <location>
        <begin position="1381"/>
        <end position="1408"/>
    </location>
</feature>
<evidence type="ECO:0000256" key="1">
    <source>
        <dbReference type="SAM" id="Coils"/>
    </source>
</evidence>
<evidence type="ECO:0000313" key="3">
    <source>
        <dbReference type="EnsemblMetazoa" id="G1101.1:cds"/>
    </source>
</evidence>
<reference evidence="3" key="1">
    <citation type="submission" date="2022-08" db="UniProtKB">
        <authorList>
            <consortium name="EnsemblMetazoa"/>
        </authorList>
    </citation>
    <scope>IDENTIFICATION</scope>
    <source>
        <strain evidence="3">05x7-T-G4-1.051#20</strain>
    </source>
</reference>